<dbReference type="Proteomes" id="UP000199055">
    <property type="component" value="Unassembled WGS sequence"/>
</dbReference>
<keyword evidence="6 9" id="KW-1133">Transmembrane helix</keyword>
<evidence type="ECO:0000256" key="2">
    <source>
        <dbReference type="ARBA" id="ARBA00007783"/>
    </source>
</evidence>
<name>A0A1H9D0P1_9ACTN</name>
<evidence type="ECO:0000256" key="7">
    <source>
        <dbReference type="ARBA" id="ARBA00023136"/>
    </source>
</evidence>
<keyword evidence="5 9" id="KW-0812">Transmembrane</keyword>
<dbReference type="STRING" id="403935.SAMN05216481_103553"/>
<dbReference type="PIRSF" id="PIRSF006648">
    <property type="entry name" value="DrrB"/>
    <property type="match status" value="1"/>
</dbReference>
<evidence type="ECO:0000256" key="1">
    <source>
        <dbReference type="ARBA" id="ARBA00004651"/>
    </source>
</evidence>
<dbReference type="InterPro" id="IPR000412">
    <property type="entry name" value="ABC_2_transport"/>
</dbReference>
<dbReference type="InterPro" id="IPR013525">
    <property type="entry name" value="ABC2_TM"/>
</dbReference>
<dbReference type="Pfam" id="PF01061">
    <property type="entry name" value="ABC2_membrane"/>
    <property type="match status" value="1"/>
</dbReference>
<dbReference type="PANTHER" id="PTHR30294">
    <property type="entry name" value="MEMBRANE COMPONENT OF ABC TRANSPORTER YHHJ-RELATED"/>
    <property type="match status" value="1"/>
</dbReference>
<evidence type="ECO:0000313" key="12">
    <source>
        <dbReference type="Proteomes" id="UP000199055"/>
    </source>
</evidence>
<organism evidence="11 12">
    <name type="scientific">Streptomyces radiopugnans</name>
    <dbReference type="NCBI Taxonomy" id="403935"/>
    <lineage>
        <taxon>Bacteria</taxon>
        <taxon>Bacillati</taxon>
        <taxon>Actinomycetota</taxon>
        <taxon>Actinomycetes</taxon>
        <taxon>Kitasatosporales</taxon>
        <taxon>Streptomycetaceae</taxon>
        <taxon>Streptomyces</taxon>
    </lineage>
</organism>
<evidence type="ECO:0000256" key="5">
    <source>
        <dbReference type="ARBA" id="ARBA00022692"/>
    </source>
</evidence>
<keyword evidence="3 9" id="KW-0813">Transport</keyword>
<dbReference type="GO" id="GO:0046677">
    <property type="term" value="P:response to antibiotic"/>
    <property type="evidence" value="ECO:0007669"/>
    <property type="project" value="UniProtKB-KW"/>
</dbReference>
<dbReference type="PANTHER" id="PTHR30294:SF38">
    <property type="entry name" value="TRANSPORT PERMEASE PROTEIN"/>
    <property type="match status" value="1"/>
</dbReference>
<feature type="transmembrane region" description="Helical" evidence="9">
    <location>
        <begin position="54"/>
        <end position="74"/>
    </location>
</feature>
<keyword evidence="7 9" id="KW-0472">Membrane</keyword>
<dbReference type="InterPro" id="IPR047817">
    <property type="entry name" value="ABC2_TM_bact-type"/>
</dbReference>
<keyword evidence="4 9" id="KW-1003">Cell membrane</keyword>
<gene>
    <name evidence="11" type="ORF">SAMN05216481_103553</name>
</gene>
<sequence length="245" mass="26330">MSATRTLATARRVLRQLAHDPRTIALLLLVPVLLTVLLYYVYADDRELFDRIGASLLGIFPMITMFLVTSIATLRERTSGTLERLLSMPLGKADLILGYALAFGLLAVAQAALATGVTIWFLDLDFAGSPWLLLLIALLDALLGTALGLFVSAFAATEFQAVQFMPALILPQLLLCGLLTPRDTMQPVLEAVSNVLPLSYAVDGMNEVLRNSGVTGDLVRDIAIVAGSALLVLLLGAATLRRRTP</sequence>
<comment type="similarity">
    <text evidence="2 9">Belongs to the ABC-2 integral membrane protein family.</text>
</comment>
<evidence type="ECO:0000256" key="8">
    <source>
        <dbReference type="ARBA" id="ARBA00023251"/>
    </source>
</evidence>
<evidence type="ECO:0000256" key="4">
    <source>
        <dbReference type="ARBA" id="ARBA00022475"/>
    </source>
</evidence>
<feature type="transmembrane region" description="Helical" evidence="9">
    <location>
        <begin position="222"/>
        <end position="240"/>
    </location>
</feature>
<dbReference type="GO" id="GO:0043190">
    <property type="term" value="C:ATP-binding cassette (ABC) transporter complex"/>
    <property type="evidence" value="ECO:0007669"/>
    <property type="project" value="InterPro"/>
</dbReference>
<dbReference type="AlphaFoldDB" id="A0A1H9D0P1"/>
<feature type="transmembrane region" description="Helical" evidence="9">
    <location>
        <begin position="161"/>
        <end position="180"/>
    </location>
</feature>
<accession>A0A1H9D0P1</accession>
<reference evidence="11 12" key="1">
    <citation type="submission" date="2016-10" db="EMBL/GenBank/DDBJ databases">
        <authorList>
            <person name="de Groot N.N."/>
        </authorList>
    </citation>
    <scope>NUCLEOTIDE SEQUENCE [LARGE SCALE GENOMIC DNA]</scope>
    <source>
        <strain evidence="11 12">CGMCC 4.3519</strain>
    </source>
</reference>
<feature type="transmembrane region" description="Helical" evidence="9">
    <location>
        <begin position="21"/>
        <end position="42"/>
    </location>
</feature>
<comment type="subcellular location">
    <subcellularLocation>
        <location evidence="1 9">Cell membrane</location>
        <topology evidence="1 9">Multi-pass membrane protein</topology>
    </subcellularLocation>
</comment>
<dbReference type="InterPro" id="IPR051449">
    <property type="entry name" value="ABC-2_transporter_component"/>
</dbReference>
<evidence type="ECO:0000313" key="11">
    <source>
        <dbReference type="EMBL" id="SEQ07004.1"/>
    </source>
</evidence>
<feature type="transmembrane region" description="Helical" evidence="9">
    <location>
        <begin position="95"/>
        <end position="122"/>
    </location>
</feature>
<proteinExistence type="inferred from homology"/>
<protein>
    <recommendedName>
        <fullName evidence="9">Transport permease protein</fullName>
    </recommendedName>
</protein>
<feature type="domain" description="ABC transmembrane type-2" evidence="10">
    <location>
        <begin position="18"/>
        <end position="243"/>
    </location>
</feature>
<evidence type="ECO:0000256" key="9">
    <source>
        <dbReference type="RuleBase" id="RU361157"/>
    </source>
</evidence>
<evidence type="ECO:0000256" key="3">
    <source>
        <dbReference type="ARBA" id="ARBA00022448"/>
    </source>
</evidence>
<dbReference type="PROSITE" id="PS51012">
    <property type="entry name" value="ABC_TM2"/>
    <property type="match status" value="1"/>
</dbReference>
<evidence type="ECO:0000259" key="10">
    <source>
        <dbReference type="PROSITE" id="PS51012"/>
    </source>
</evidence>
<dbReference type="EMBL" id="FOET01000003">
    <property type="protein sequence ID" value="SEQ07004.1"/>
    <property type="molecule type" value="Genomic_DNA"/>
</dbReference>
<keyword evidence="12" id="KW-1185">Reference proteome</keyword>
<dbReference type="RefSeq" id="WP_093657728.1">
    <property type="nucleotide sequence ID" value="NZ_FOET01000003.1"/>
</dbReference>
<feature type="transmembrane region" description="Helical" evidence="9">
    <location>
        <begin position="128"/>
        <end position="154"/>
    </location>
</feature>
<evidence type="ECO:0000256" key="6">
    <source>
        <dbReference type="ARBA" id="ARBA00022989"/>
    </source>
</evidence>
<keyword evidence="8" id="KW-0046">Antibiotic resistance</keyword>
<dbReference type="GO" id="GO:0140359">
    <property type="term" value="F:ABC-type transporter activity"/>
    <property type="evidence" value="ECO:0007669"/>
    <property type="project" value="InterPro"/>
</dbReference>